<comment type="caution">
    <text evidence="2">The sequence shown here is derived from an EMBL/GenBank/DDBJ whole genome shotgun (WGS) entry which is preliminary data.</text>
</comment>
<dbReference type="Proteomes" id="UP001642464">
    <property type="component" value="Unassembled WGS sequence"/>
</dbReference>
<gene>
    <name evidence="2" type="ORF">SCF082_LOCUS33276</name>
</gene>
<proteinExistence type="predicted"/>
<feature type="compositionally biased region" description="Basic residues" evidence="1">
    <location>
        <begin position="1565"/>
        <end position="1575"/>
    </location>
</feature>
<evidence type="ECO:0000313" key="2">
    <source>
        <dbReference type="EMBL" id="CAK9064729.1"/>
    </source>
</evidence>
<keyword evidence="3" id="KW-1185">Reference proteome</keyword>
<feature type="compositionally biased region" description="Basic and acidic residues" evidence="1">
    <location>
        <begin position="87"/>
        <end position="100"/>
    </location>
</feature>
<feature type="region of interest" description="Disordered" evidence="1">
    <location>
        <begin position="87"/>
        <end position="107"/>
    </location>
</feature>
<dbReference type="EMBL" id="CAXAMM010029446">
    <property type="protein sequence ID" value="CAK9064729.1"/>
    <property type="molecule type" value="Genomic_DNA"/>
</dbReference>
<protein>
    <submittedName>
        <fullName evidence="2">Uncharacterized protein</fullName>
    </submittedName>
</protein>
<organism evidence="2 3">
    <name type="scientific">Durusdinium trenchii</name>
    <dbReference type="NCBI Taxonomy" id="1381693"/>
    <lineage>
        <taxon>Eukaryota</taxon>
        <taxon>Sar</taxon>
        <taxon>Alveolata</taxon>
        <taxon>Dinophyceae</taxon>
        <taxon>Suessiales</taxon>
        <taxon>Symbiodiniaceae</taxon>
        <taxon>Durusdinium</taxon>
    </lineage>
</organism>
<sequence>MASQWTKLEPWQSWSDAWEEEQRDSVEVRCSASLTRRQKKRRRDRWYRTWVWKHAREFTSTSRYRKSVYNRYFESVLAEFQDTAKDASRTAETNAQEHPDVLGGSQSPADWLQICRNRTAALRAREDRERRPRRTIPTVETLLEQGWSLVQAEYFVTSLTRSLQIQYHIRIWDQAMPPCIAQRFSRQTGYRRGIRIPLPPEGFDPPVLPAQCPEDTVSLSEKLWLQRCHEHPRDQQVQFQSDGHKYFVDGREIELSAFDADITIQRMQRSSYWPRPKYLKNVKSTYAYEMVEQEAGLNELDPLRQLLQLEEIPLDKLLFDWKRTKDLPSKYSNQWQSLMAPLSHLPDATGVKYRLQLNTYRYIVEKYYGMIVDAMYVVCLHPEQPEEPWIDEVPFMYEEINLLMQHRREVCARGAAEQDVQGGASVHIRSALTGEILTLLPVHDPLASACDTVRRGLQKPYFTTQVCLNGRILSTEESWEMIGLPEILDVIFVPMHNRSPREFFAAIREGDDLTVRKLLEEGQTANVWSGDCSSLAYCCMYGESEDVACTLVLAGDTPLSLARDFAEVSAVLMDHCWANIKMQHLLACMREACGLPPRDVRVATSRINHIINIDQPEEETEVDKKWKSAHEGLITFMLENKKAVASAGALRLMKCRDGPPASKDELLSGLVDMGMCLKVPGRLKAESCYIPLLHTERKLQDIIHHQDRMCEEELPERYDTEAFYEYVFGHAFRRDNASILATVLTSVGSRKGTRGRKTADEQRAKEEASERAAKLEAAEANSSQLLDKMFITERPTKRAKEEQGLSVYKRERNCRTYSQCSQMFDCKLLPVLMAEKLSLGKWVLHIENNGLPHCVGLEVQDDDKVLLWDVDGCFQLSMSDFTRAMAEGVDRATSVIYALNPDENMTALGLALTNEDVEQLLDLAAGTTIEKDEEEPDQCDTFVLRDADDDVNTDTEAPHELQWLNGEGCVTVERSLLQTLEAEVQGYIEAAKKGKLRSRGGKIFCPACPFRSFERSSRVAAHLQKYHNAKNQFCCSGTKQLRMILAFHIDKHIRLLLDASGPRFVHQHAVDKQLLARRVGNLWMTHAFAEVLFQEILVNHAKVKTTWPRFMMRAVAQENSLANLLPTHSSSWWPMVEDIFSAPATKEIIQSIQQRAIGRDEYTYLSIDGAFRVCFGVLGQAKFNDPAAVQQQFPFHGADAFARVISIKGRTGAVVGLLPAAGEGPEEIATCITTALPPQALHQVKHVSVDAPSASLVEELRKVLPSLQGVSLDATHIAMRYEQSSGSRKTQGSMLLRKCLHKFQGHDPRLGSDVWGPMFAGKDARRLSAQEEGLRSQILTGKMSGARASRVLVSIEELQVWPTRIQFIEALAALSSTYFSEMGRKLEGRMLTVGRMLYTATAPDKLEWLFNILRHRHNLCATTRMLMPSGTTSNEALHAELNLWFRQIQSVHRSTFQLKLQIIQFSKLWTHDSALHAPTTRQMTNIQILARKVGHPLWSKNQWKQWVQGQRERGGGARENLKLTAQRVEESKKIRKGVMKRPSSASRKRTPFTLPRELGVSRAGMYRRRPARDTT</sequence>
<feature type="region of interest" description="Disordered" evidence="1">
    <location>
        <begin position="1532"/>
        <end position="1575"/>
    </location>
</feature>
<accession>A0ABP0NPL4</accession>
<evidence type="ECO:0000313" key="3">
    <source>
        <dbReference type="Proteomes" id="UP001642464"/>
    </source>
</evidence>
<evidence type="ECO:0000256" key="1">
    <source>
        <dbReference type="SAM" id="MobiDB-lite"/>
    </source>
</evidence>
<reference evidence="2 3" key="1">
    <citation type="submission" date="2024-02" db="EMBL/GenBank/DDBJ databases">
        <authorList>
            <person name="Chen Y."/>
            <person name="Shah S."/>
            <person name="Dougan E. K."/>
            <person name="Thang M."/>
            <person name="Chan C."/>
        </authorList>
    </citation>
    <scope>NUCLEOTIDE SEQUENCE [LARGE SCALE GENOMIC DNA]</scope>
</reference>
<name>A0ABP0NPL4_9DINO</name>